<dbReference type="GO" id="GO:0046872">
    <property type="term" value="F:metal ion binding"/>
    <property type="evidence" value="ECO:0007669"/>
    <property type="project" value="UniProtKB-KW"/>
</dbReference>
<proteinExistence type="predicted"/>
<keyword evidence="6 11" id="KW-0732">Signal</keyword>
<dbReference type="InterPro" id="IPR008757">
    <property type="entry name" value="Peptidase_M6-like_domain"/>
</dbReference>
<evidence type="ECO:0000256" key="11">
    <source>
        <dbReference type="SAM" id="SignalP"/>
    </source>
</evidence>
<feature type="region of interest" description="Disordered" evidence="10">
    <location>
        <begin position="138"/>
        <end position="176"/>
    </location>
</feature>
<comment type="caution">
    <text evidence="14">The sequence shown here is derived from an EMBL/GenBank/DDBJ whole genome shotgun (WGS) entry which is preliminary data.</text>
</comment>
<dbReference type="GO" id="GO:0005576">
    <property type="term" value="C:extracellular region"/>
    <property type="evidence" value="ECO:0007669"/>
    <property type="project" value="UniProtKB-SubCell"/>
</dbReference>
<organism evidence="14 15">
    <name type="scientific">Marmoricola endophyticus</name>
    <dbReference type="NCBI Taxonomy" id="2040280"/>
    <lineage>
        <taxon>Bacteria</taxon>
        <taxon>Bacillati</taxon>
        <taxon>Actinomycetota</taxon>
        <taxon>Actinomycetes</taxon>
        <taxon>Propionibacteriales</taxon>
        <taxon>Nocardioidaceae</taxon>
        <taxon>Marmoricola</taxon>
    </lineage>
</organism>
<dbReference type="Pfam" id="PF20773">
    <property type="entry name" value="InhA-like_MAM"/>
    <property type="match status" value="1"/>
</dbReference>
<keyword evidence="9" id="KW-0482">Metalloprotease</keyword>
<feature type="compositionally biased region" description="Low complexity" evidence="10">
    <location>
        <begin position="29"/>
        <end position="42"/>
    </location>
</feature>
<accession>A0A917BV96</accession>
<evidence type="ECO:0000313" key="14">
    <source>
        <dbReference type="EMBL" id="GGF57578.1"/>
    </source>
</evidence>
<protein>
    <submittedName>
        <fullName evidence="14">Protease</fullName>
    </submittedName>
</protein>
<dbReference type="RefSeq" id="WP_188781318.1">
    <property type="nucleotide sequence ID" value="NZ_BMKQ01000002.1"/>
</dbReference>
<dbReference type="SUPFAM" id="SSF55486">
    <property type="entry name" value="Metalloproteases ('zincins'), catalytic domain"/>
    <property type="match status" value="1"/>
</dbReference>
<name>A0A917BV96_9ACTN</name>
<keyword evidence="3" id="KW-0964">Secreted</keyword>
<dbReference type="EMBL" id="BMKQ01000002">
    <property type="protein sequence ID" value="GGF57578.1"/>
    <property type="molecule type" value="Genomic_DNA"/>
</dbReference>
<keyword evidence="15" id="KW-1185">Reference proteome</keyword>
<dbReference type="InterPro" id="IPR012300">
    <property type="entry name" value="Pept_M6_InhA"/>
</dbReference>
<keyword evidence="7" id="KW-0378">Hydrolase</keyword>
<gene>
    <name evidence="14" type="ORF">GCM10011519_34400</name>
</gene>
<dbReference type="PIRSF" id="PIRSF007519">
    <property type="entry name" value="Protease_InhA"/>
    <property type="match status" value="1"/>
</dbReference>
<evidence type="ECO:0000256" key="4">
    <source>
        <dbReference type="ARBA" id="ARBA00022670"/>
    </source>
</evidence>
<evidence type="ECO:0000259" key="12">
    <source>
        <dbReference type="Pfam" id="PF05547"/>
    </source>
</evidence>
<evidence type="ECO:0000256" key="1">
    <source>
        <dbReference type="ARBA" id="ARBA00001947"/>
    </source>
</evidence>
<feature type="region of interest" description="Disordered" evidence="10">
    <location>
        <begin position="29"/>
        <end position="63"/>
    </location>
</feature>
<evidence type="ECO:0000256" key="10">
    <source>
        <dbReference type="SAM" id="MobiDB-lite"/>
    </source>
</evidence>
<dbReference type="GO" id="GO:0008237">
    <property type="term" value="F:metallopeptidase activity"/>
    <property type="evidence" value="ECO:0007669"/>
    <property type="project" value="UniProtKB-KW"/>
</dbReference>
<evidence type="ECO:0000256" key="7">
    <source>
        <dbReference type="ARBA" id="ARBA00022801"/>
    </source>
</evidence>
<feature type="chain" id="PRO_5037563873" evidence="11">
    <location>
        <begin position="32"/>
        <end position="817"/>
    </location>
</feature>
<evidence type="ECO:0000256" key="8">
    <source>
        <dbReference type="ARBA" id="ARBA00022833"/>
    </source>
</evidence>
<comment type="subcellular location">
    <subcellularLocation>
        <location evidence="2">Secreted</location>
    </subcellularLocation>
</comment>
<comment type="cofactor">
    <cofactor evidence="1">
        <name>Zn(2+)</name>
        <dbReference type="ChEBI" id="CHEBI:29105"/>
    </cofactor>
</comment>
<dbReference type="Pfam" id="PF05547">
    <property type="entry name" value="Peptidase_M6"/>
    <property type="match status" value="1"/>
</dbReference>
<evidence type="ECO:0000256" key="3">
    <source>
        <dbReference type="ARBA" id="ARBA00022525"/>
    </source>
</evidence>
<dbReference type="InterPro" id="IPR048665">
    <property type="entry name" value="InhA-like_VEG"/>
</dbReference>
<dbReference type="Proteomes" id="UP000649179">
    <property type="component" value="Unassembled WGS sequence"/>
</dbReference>
<evidence type="ECO:0000256" key="2">
    <source>
        <dbReference type="ARBA" id="ARBA00004613"/>
    </source>
</evidence>
<evidence type="ECO:0000256" key="5">
    <source>
        <dbReference type="ARBA" id="ARBA00022723"/>
    </source>
</evidence>
<dbReference type="PANTHER" id="PTHR13062">
    <property type="entry name" value="COLLAGENASE"/>
    <property type="match status" value="1"/>
</dbReference>
<evidence type="ECO:0000313" key="15">
    <source>
        <dbReference type="Proteomes" id="UP000649179"/>
    </source>
</evidence>
<feature type="signal peptide" evidence="11">
    <location>
        <begin position="1"/>
        <end position="31"/>
    </location>
</feature>
<feature type="domain" description="Immune inhibitor A-like metallopeptidase VEG" evidence="13">
    <location>
        <begin position="649"/>
        <end position="805"/>
    </location>
</feature>
<keyword evidence="5" id="KW-0479">Metal-binding</keyword>
<evidence type="ECO:0000256" key="9">
    <source>
        <dbReference type="ARBA" id="ARBA00023049"/>
    </source>
</evidence>
<sequence>MRRTGRVGLLGLGLGVAISATLALPGVSATASPGGAAPAASPDKPKDQTRTDELPNPLEDKRRALRQEALTEVINGSAKPEKRGASTVVKVASQSAPAAATAQGKVAKKAATTDQYVELSREKTDHIFVILTEFGDQRDPQFPDKDINPATPGPVTFDGPLHNQIPEPDRAKDNSTVWQPDYSRQHYQDLYFGKGDADGSGGKPESVKQYFERQSSGRYSVDGTVTDWVKVPYNEARYGRSTDVNDVDPNVCASNVCNNTWALVRDAASKWYDSQIAQGRSKAEVTAELKSFDTWDRYDVDGDGNFNEPDGYLDHFQIVHAGGDEADGDPIQGEDAVWSHRWYAYGTDAGRTGPTEGKQGGTEIGDSGIWIGDYTIQPENGGMSVFAHEYTHDLGLPDLYDTAGGENSVNWWSLMSQSRESAPGDNAIGTRASDLGAWDKLQLGWLDYEAVLPQQNRTLELGPHEYNSTKPQAAVVVLPKKKITKQLAAPYAGQKSWWSGTGDDYDASMTRSVILPAGSASLTAQAQYNIEDGYDYAYVEVDDGTGWKSVPGTGTDPAVNNGLTGDTAGKYVPVTFDLTPYAGKQVQLRVRYSTDGGVQGNDPAYAPGLFLDAIKVTAGGTTLLDDGAETSPNGWTLSGFSAVGSSTTQDYDNYYVASNRTYTAFDKYLQSGPYNFGFTDTDKVEHFPYQDGLLISYWDTSQSDNNTSVHPGQGLILPVDAHPRPVVRLDGTLWRSRVSGYDATFSRRKADSFTLHYNGNPSYVRGQDGVPVFRDDNSYWDASQPGSSVKVPSTKTKITVVTQKGTSMTVKVEKRGS</sequence>
<feature type="domain" description="Peptidase M6-like" evidence="12">
    <location>
        <begin position="115"/>
        <end position="445"/>
    </location>
</feature>
<reference evidence="14" key="2">
    <citation type="submission" date="2020-09" db="EMBL/GenBank/DDBJ databases">
        <authorList>
            <person name="Sun Q."/>
            <person name="Zhou Y."/>
        </authorList>
    </citation>
    <scope>NUCLEOTIDE SEQUENCE</scope>
    <source>
        <strain evidence="14">CGMCC 1.16067</strain>
    </source>
</reference>
<dbReference type="PANTHER" id="PTHR13062:SF12">
    <property type="entry name" value="ALPHA-2-MACROGLOBULIN DOMAIN-CONTAINING PROTEIN"/>
    <property type="match status" value="1"/>
</dbReference>
<dbReference type="GO" id="GO:0006508">
    <property type="term" value="P:proteolysis"/>
    <property type="evidence" value="ECO:0007669"/>
    <property type="project" value="UniProtKB-KW"/>
</dbReference>
<feature type="compositionally biased region" description="Basic and acidic residues" evidence="10">
    <location>
        <begin position="138"/>
        <end position="147"/>
    </location>
</feature>
<reference evidence="14" key="1">
    <citation type="journal article" date="2014" name="Int. J. Syst. Evol. Microbiol.">
        <title>Complete genome sequence of Corynebacterium casei LMG S-19264T (=DSM 44701T), isolated from a smear-ripened cheese.</title>
        <authorList>
            <consortium name="US DOE Joint Genome Institute (JGI-PGF)"/>
            <person name="Walter F."/>
            <person name="Albersmeier A."/>
            <person name="Kalinowski J."/>
            <person name="Ruckert C."/>
        </authorList>
    </citation>
    <scope>NUCLEOTIDE SEQUENCE</scope>
    <source>
        <strain evidence="14">CGMCC 1.16067</strain>
    </source>
</reference>
<evidence type="ECO:0000256" key="6">
    <source>
        <dbReference type="ARBA" id="ARBA00022729"/>
    </source>
</evidence>
<feature type="compositionally biased region" description="Basic and acidic residues" evidence="10">
    <location>
        <begin position="43"/>
        <end position="63"/>
    </location>
</feature>
<dbReference type="Pfam" id="PF20774">
    <property type="entry name" value="InhA-like_VEG"/>
    <property type="match status" value="1"/>
</dbReference>
<keyword evidence="8" id="KW-0862">Zinc</keyword>
<dbReference type="NCBIfam" id="TIGR03296">
    <property type="entry name" value="M6dom_TIGR03296"/>
    <property type="match status" value="1"/>
</dbReference>
<keyword evidence="4 14" id="KW-0645">Protease</keyword>
<dbReference type="AlphaFoldDB" id="A0A917BV96"/>
<evidence type="ECO:0000259" key="13">
    <source>
        <dbReference type="Pfam" id="PF20774"/>
    </source>
</evidence>